<sequence>MKTSGSTLKMRLRSWFLRS</sequence>
<protein>
    <submittedName>
        <fullName evidence="1">Uncharacterized protein</fullName>
    </submittedName>
</protein>
<reference evidence="1" key="1">
    <citation type="submission" date="2020-11" db="EMBL/GenBank/DDBJ databases">
        <authorList>
            <person name="Tran Van P."/>
        </authorList>
    </citation>
    <scope>NUCLEOTIDE SEQUENCE</scope>
</reference>
<evidence type="ECO:0000313" key="1">
    <source>
        <dbReference type="EMBL" id="CAD7207145.1"/>
    </source>
</evidence>
<gene>
    <name evidence="1" type="ORF">TDIB3V08_LOCUS13294</name>
</gene>
<organism evidence="1">
    <name type="scientific">Timema douglasi</name>
    <name type="common">Walking stick</name>
    <dbReference type="NCBI Taxonomy" id="61478"/>
    <lineage>
        <taxon>Eukaryota</taxon>
        <taxon>Metazoa</taxon>
        <taxon>Ecdysozoa</taxon>
        <taxon>Arthropoda</taxon>
        <taxon>Hexapoda</taxon>
        <taxon>Insecta</taxon>
        <taxon>Pterygota</taxon>
        <taxon>Neoptera</taxon>
        <taxon>Polyneoptera</taxon>
        <taxon>Phasmatodea</taxon>
        <taxon>Timematodea</taxon>
        <taxon>Timematoidea</taxon>
        <taxon>Timematidae</taxon>
        <taxon>Timema</taxon>
    </lineage>
</organism>
<accession>A0A7R8W180</accession>
<dbReference type="AlphaFoldDB" id="A0A7R8W180"/>
<dbReference type="EMBL" id="OA593485">
    <property type="protein sequence ID" value="CAD7207145.1"/>
    <property type="molecule type" value="Genomic_DNA"/>
</dbReference>
<name>A0A7R8W180_TIMDO</name>
<proteinExistence type="predicted"/>